<evidence type="ECO:0000313" key="1">
    <source>
        <dbReference type="EMBL" id="EPF47801.1"/>
    </source>
</evidence>
<protein>
    <recommendedName>
        <fullName evidence="3">DUF3486 family protein</fullName>
    </recommendedName>
</protein>
<sequence>MGQKSAVDKLPEPLRKRLIELLNRPDVTQLEIVDAINAEAGEPLISKSSLNRYALRMKKFAEKNRQAREVAEAYLEKYGSDTRNKLGKVVNEQIRLVAFDLICELEELKESKDVDPKLMTEVIFKVSRGLKELEHAEKLNAEREDAIKELILKETAAKVEAVGKKKGVSKEAMETILAEVFRIQA</sequence>
<dbReference type="Proteomes" id="UP000014605">
    <property type="component" value="Unassembled WGS sequence"/>
</dbReference>
<accession>S3LE80</accession>
<comment type="caution">
    <text evidence="1">The sequence shown here is derived from an EMBL/GenBank/DDBJ whole genome shotgun (WGS) entry which is preliminary data.</text>
</comment>
<dbReference type="Pfam" id="PF11985">
    <property type="entry name" value="Phage_Mu_Gp27"/>
    <property type="match status" value="1"/>
</dbReference>
<proteinExistence type="predicted"/>
<dbReference type="InterPro" id="IPR021874">
    <property type="entry name" value="Phage_Mu_Gp27"/>
</dbReference>
<evidence type="ECO:0008006" key="3">
    <source>
        <dbReference type="Google" id="ProtNLM"/>
    </source>
</evidence>
<dbReference type="PATRIC" id="fig|1125702.3.peg.60"/>
<organism evidence="1 2">
    <name type="scientific">Treponema vincentii F0403</name>
    <dbReference type="NCBI Taxonomy" id="1125702"/>
    <lineage>
        <taxon>Bacteria</taxon>
        <taxon>Pseudomonadati</taxon>
        <taxon>Spirochaetota</taxon>
        <taxon>Spirochaetia</taxon>
        <taxon>Spirochaetales</taxon>
        <taxon>Treponemataceae</taxon>
        <taxon>Treponema</taxon>
    </lineage>
</organism>
<dbReference type="AlphaFoldDB" id="S3LE80"/>
<dbReference type="RefSeq" id="WP_016517708.1">
    <property type="nucleotide sequence ID" value="NZ_KE332512.1"/>
</dbReference>
<dbReference type="GeneID" id="301460278"/>
<evidence type="ECO:0000313" key="2">
    <source>
        <dbReference type="Proteomes" id="UP000014605"/>
    </source>
</evidence>
<reference evidence="1 2" key="1">
    <citation type="submission" date="2013-04" db="EMBL/GenBank/DDBJ databases">
        <title>The Genome Sequence of Treponema vincentii F0403.</title>
        <authorList>
            <consortium name="The Broad Institute Genomics Platform"/>
            <person name="Earl A."/>
            <person name="Ward D."/>
            <person name="Feldgarden M."/>
            <person name="Gevers D."/>
            <person name="Leonetti C."/>
            <person name="Izard J."/>
            <person name="Walker B."/>
            <person name="Young S."/>
            <person name="Zeng Q."/>
            <person name="Gargeya S."/>
            <person name="Fitzgerald M."/>
            <person name="Haas B."/>
            <person name="Abouelleil A."/>
            <person name="Allen A.W."/>
            <person name="Alvarado L."/>
            <person name="Arachchi H.M."/>
            <person name="Berlin A.M."/>
            <person name="Chapman S.B."/>
            <person name="Gainer-Dewar J."/>
            <person name="Goldberg J."/>
            <person name="Griggs A."/>
            <person name="Gujja S."/>
            <person name="Hansen M."/>
            <person name="Howarth C."/>
            <person name="Imamovic A."/>
            <person name="Ireland A."/>
            <person name="Larimer J."/>
            <person name="McCowan C."/>
            <person name="Murphy C."/>
            <person name="Pearson M."/>
            <person name="Poon T.W."/>
            <person name="Priest M."/>
            <person name="Roberts A."/>
            <person name="Saif S."/>
            <person name="Shea T."/>
            <person name="Sisk P."/>
            <person name="Sykes S."/>
            <person name="Wortman J."/>
            <person name="Nusbaum C."/>
            <person name="Birren B."/>
        </authorList>
    </citation>
    <scope>NUCLEOTIDE SEQUENCE [LARGE SCALE GENOMIC DNA]</scope>
    <source>
        <strain evidence="1 2">F0403</strain>
    </source>
</reference>
<keyword evidence="2" id="KW-1185">Reference proteome</keyword>
<dbReference type="HOGENOM" id="CLU_120444_2_0_12"/>
<gene>
    <name evidence="1" type="ORF">HMPREF1222_00060</name>
</gene>
<name>S3LE80_9SPIR</name>
<dbReference type="EMBL" id="ATFC01000001">
    <property type="protein sequence ID" value="EPF47801.1"/>
    <property type="molecule type" value="Genomic_DNA"/>
</dbReference>